<proteinExistence type="inferred from homology"/>
<keyword evidence="2" id="KW-0647">Proteasome</keyword>
<dbReference type="EMBL" id="HG937693">
    <property type="protein sequence ID" value="CDP34428.1"/>
    <property type="molecule type" value="Genomic_DNA"/>
</dbReference>
<dbReference type="Pfam" id="PF10075">
    <property type="entry name" value="CSN8_PSD8_EIF3K"/>
    <property type="match status" value="1"/>
</dbReference>
<dbReference type="GO" id="GO:0005829">
    <property type="term" value="C:cytosol"/>
    <property type="evidence" value="ECO:0007669"/>
    <property type="project" value="TreeGrafter"/>
</dbReference>
<dbReference type="PROSITE" id="PS50250">
    <property type="entry name" value="PCI"/>
    <property type="match status" value="1"/>
</dbReference>
<comment type="similarity">
    <text evidence="1">Belongs to the proteasome subunit S14 family.</text>
</comment>
<sequence length="286" mass="32118">MKSVPRQHCHRFRRMSLQNLAKEFIGAYEGQKYDHAMTILPNIKLELAKAGLIVPHANQKGVNKSDYEAARQVLEVGVLVSIHTGNDDEMNRLVSQLRPFYAPELGLSPSSNENKILALYLLLLVAKNEIAEFHTELDSLTNPEEDAFLSYPIRLERWLMEGSYDKVWSAITQQSQVPAPEFAILAQSLVYTIRSEIAASAERSYTSLPVSNARHLLFLSSDQELADFVSEHPGWRIENGRIYFPDPEGQEAVADEQLPDAAVPNVSSERLIANALGYAREIETII</sequence>
<dbReference type="AlphaFoldDB" id="A0A060T0D0"/>
<dbReference type="InterPro" id="IPR033464">
    <property type="entry name" value="CSN8_PSD8_EIF3K"/>
</dbReference>
<organism evidence="4">
    <name type="scientific">Blastobotrys adeninivorans</name>
    <name type="common">Yeast</name>
    <name type="synonym">Arxula adeninivorans</name>
    <dbReference type="NCBI Taxonomy" id="409370"/>
    <lineage>
        <taxon>Eukaryota</taxon>
        <taxon>Fungi</taxon>
        <taxon>Dikarya</taxon>
        <taxon>Ascomycota</taxon>
        <taxon>Saccharomycotina</taxon>
        <taxon>Dipodascomycetes</taxon>
        <taxon>Dipodascales</taxon>
        <taxon>Trichomonascaceae</taxon>
        <taxon>Blastobotrys</taxon>
    </lineage>
</organism>
<dbReference type="GO" id="GO:0005634">
    <property type="term" value="C:nucleus"/>
    <property type="evidence" value="ECO:0007669"/>
    <property type="project" value="TreeGrafter"/>
</dbReference>
<evidence type="ECO:0000256" key="2">
    <source>
        <dbReference type="ARBA" id="ARBA00022942"/>
    </source>
</evidence>
<gene>
    <name evidence="4" type="ORF">GNLVRS02_ARAD1C12078g</name>
</gene>
<dbReference type="InterPro" id="IPR000717">
    <property type="entry name" value="PCI_dom"/>
</dbReference>
<dbReference type="PhylomeDB" id="A0A060T0D0"/>
<reference evidence="4" key="2">
    <citation type="submission" date="2014-06" db="EMBL/GenBank/DDBJ databases">
        <title>The complete genome of Blastobotrys (Arxula) adeninivorans LS3 - a yeast of biotechnological interest.</title>
        <authorList>
            <person name="Kunze G."/>
            <person name="Gaillardin C."/>
            <person name="Czernicka M."/>
            <person name="Durrens P."/>
            <person name="Martin T."/>
            <person name="Boer E."/>
            <person name="Gabaldon T."/>
            <person name="Cruz J."/>
            <person name="Talla E."/>
            <person name="Marck C."/>
            <person name="Goffeau A."/>
            <person name="Barbe V."/>
            <person name="Baret P."/>
            <person name="Baronian K."/>
            <person name="Beier S."/>
            <person name="Bleykasten C."/>
            <person name="Bode R."/>
            <person name="Casaregola S."/>
            <person name="Despons L."/>
            <person name="Fairhead C."/>
            <person name="Giersberg M."/>
            <person name="Gierski P."/>
            <person name="Hahnel U."/>
            <person name="Hartmann A."/>
            <person name="Jankowska D."/>
            <person name="Jubin C."/>
            <person name="Jung P."/>
            <person name="Lafontaine I."/>
            <person name="Leh-Louis V."/>
            <person name="Lemaire M."/>
            <person name="Marcet-Houben M."/>
            <person name="Mascher M."/>
            <person name="Morel G."/>
            <person name="Richard G.-F."/>
            <person name="Riechen J."/>
            <person name="Sacerdot C."/>
            <person name="Sarkar A."/>
            <person name="Savel G."/>
            <person name="Schacherer J."/>
            <person name="Sherman D."/>
            <person name="Straub M.-L."/>
            <person name="Stein N."/>
            <person name="Thierry A."/>
            <person name="Trautwein-Schult A."/>
            <person name="Westhof E."/>
            <person name="Worch S."/>
            <person name="Dujon B."/>
            <person name="Souciet J.-L."/>
            <person name="Wincker P."/>
            <person name="Scholz U."/>
            <person name="Neuveglise N."/>
        </authorList>
    </citation>
    <scope>NUCLEOTIDE SEQUENCE</scope>
    <source>
        <strain evidence="4">LS3</strain>
    </source>
</reference>
<dbReference type="InterPro" id="IPR006746">
    <property type="entry name" value="26S_Psome_Rpn12"/>
</dbReference>
<reference evidence="4" key="1">
    <citation type="submission" date="2014-02" db="EMBL/GenBank/DDBJ databases">
        <authorList>
            <person name="Genoscope - CEA"/>
        </authorList>
    </citation>
    <scope>NUCLEOTIDE SEQUENCE</scope>
    <source>
        <strain evidence="4">LS3</strain>
    </source>
</reference>
<dbReference type="GO" id="GO:0008541">
    <property type="term" value="C:proteasome regulatory particle, lid subcomplex"/>
    <property type="evidence" value="ECO:0007669"/>
    <property type="project" value="TreeGrafter"/>
</dbReference>
<dbReference type="PANTHER" id="PTHR12387">
    <property type="entry name" value="26S PROTEASOME NON-ATPASE REGULATORY SUBUNIT 8"/>
    <property type="match status" value="1"/>
</dbReference>
<dbReference type="PANTHER" id="PTHR12387:SF0">
    <property type="entry name" value="26S PROTEASOME NON-ATPASE REGULATORY SUBUNIT 8"/>
    <property type="match status" value="1"/>
</dbReference>
<accession>A0A060T0D0</accession>
<dbReference type="Gene3D" id="1.25.40.990">
    <property type="match status" value="1"/>
</dbReference>
<evidence type="ECO:0000313" key="4">
    <source>
        <dbReference type="EMBL" id="CDP34428.1"/>
    </source>
</evidence>
<feature type="domain" description="PCI" evidence="3">
    <location>
        <begin position="88"/>
        <end position="260"/>
    </location>
</feature>
<evidence type="ECO:0000256" key="1">
    <source>
        <dbReference type="ARBA" id="ARBA00009627"/>
    </source>
</evidence>
<name>A0A060T0D0_BLAAD</name>
<dbReference type="GO" id="GO:0043161">
    <property type="term" value="P:proteasome-mediated ubiquitin-dependent protein catabolic process"/>
    <property type="evidence" value="ECO:0007669"/>
    <property type="project" value="TreeGrafter"/>
</dbReference>
<protein>
    <submittedName>
        <fullName evidence="4">ARAD1C12078p</fullName>
    </submittedName>
</protein>
<evidence type="ECO:0000259" key="3">
    <source>
        <dbReference type="PROSITE" id="PS50250"/>
    </source>
</evidence>